<evidence type="ECO:0000313" key="11">
    <source>
        <dbReference type="Proteomes" id="UP000747399"/>
    </source>
</evidence>
<dbReference type="PANTHER" id="PTHR31563:SF10">
    <property type="entry name" value="ION CHANNEL POLLUX-RELATED"/>
    <property type="match status" value="1"/>
</dbReference>
<dbReference type="GO" id="GO:0006811">
    <property type="term" value="P:monoatomic ion transport"/>
    <property type="evidence" value="ECO:0007669"/>
    <property type="project" value="UniProtKB-KW"/>
</dbReference>
<feature type="compositionally biased region" description="Basic and acidic residues" evidence="7">
    <location>
        <begin position="641"/>
        <end position="651"/>
    </location>
</feature>
<dbReference type="EMBL" id="BNCO01000003">
    <property type="protein sequence ID" value="GIL45197.1"/>
    <property type="molecule type" value="Genomic_DNA"/>
</dbReference>
<dbReference type="Pfam" id="PF06241">
    <property type="entry name" value="Castor_Poll_mid"/>
    <property type="match status" value="1"/>
</dbReference>
<feature type="domain" description="CASTOR/POLLUX/SYM8 ion channel conserved" evidence="9">
    <location>
        <begin position="514"/>
        <end position="601"/>
    </location>
</feature>
<dbReference type="InterPro" id="IPR010420">
    <property type="entry name" value="CASTOR/POLLUX/SYM8_dom"/>
</dbReference>
<feature type="region of interest" description="Disordered" evidence="7">
    <location>
        <begin position="713"/>
        <end position="768"/>
    </location>
</feature>
<evidence type="ECO:0000256" key="2">
    <source>
        <dbReference type="ARBA" id="ARBA00022448"/>
    </source>
</evidence>
<accession>A0A8J4ATB0</accession>
<reference evidence="10" key="1">
    <citation type="journal article" date="2021" name="Proc. Natl. Acad. Sci. U.S.A.">
        <title>Three genomes in the algal genus Volvox reveal the fate of a haploid sex-determining region after a transition to homothallism.</title>
        <authorList>
            <person name="Yamamoto K."/>
            <person name="Hamaji T."/>
            <person name="Kawai-Toyooka H."/>
            <person name="Matsuzaki R."/>
            <person name="Takahashi F."/>
            <person name="Nishimura Y."/>
            <person name="Kawachi M."/>
            <person name="Noguchi H."/>
            <person name="Minakuchi Y."/>
            <person name="Umen J.G."/>
            <person name="Toyoda A."/>
            <person name="Nozaki H."/>
        </authorList>
    </citation>
    <scope>NUCLEOTIDE SEQUENCE</scope>
    <source>
        <strain evidence="10">NIES-3780</strain>
    </source>
</reference>
<keyword evidence="5" id="KW-0406">Ion transport</keyword>
<dbReference type="InterPro" id="IPR044849">
    <property type="entry name" value="CASTOR/POLLUX/SYM8-like"/>
</dbReference>
<keyword evidence="4 8" id="KW-1133">Transmembrane helix</keyword>
<evidence type="ECO:0000256" key="1">
    <source>
        <dbReference type="ARBA" id="ARBA00004127"/>
    </source>
</evidence>
<feature type="transmembrane region" description="Helical" evidence="8">
    <location>
        <begin position="189"/>
        <end position="211"/>
    </location>
</feature>
<feature type="region of interest" description="Disordered" evidence="7">
    <location>
        <begin position="641"/>
        <end position="679"/>
    </location>
</feature>
<evidence type="ECO:0000256" key="4">
    <source>
        <dbReference type="ARBA" id="ARBA00022989"/>
    </source>
</evidence>
<evidence type="ECO:0000259" key="9">
    <source>
        <dbReference type="Pfam" id="PF06241"/>
    </source>
</evidence>
<comment type="caution">
    <text evidence="10">The sequence shown here is derived from an EMBL/GenBank/DDBJ whole genome shotgun (WGS) entry which is preliminary data.</text>
</comment>
<dbReference type="GO" id="GO:0012505">
    <property type="term" value="C:endomembrane system"/>
    <property type="evidence" value="ECO:0007669"/>
    <property type="project" value="UniProtKB-SubCell"/>
</dbReference>
<organism evidence="10 11">
    <name type="scientific">Volvox africanus</name>
    <dbReference type="NCBI Taxonomy" id="51714"/>
    <lineage>
        <taxon>Eukaryota</taxon>
        <taxon>Viridiplantae</taxon>
        <taxon>Chlorophyta</taxon>
        <taxon>core chlorophytes</taxon>
        <taxon>Chlorophyceae</taxon>
        <taxon>CS clade</taxon>
        <taxon>Chlamydomonadales</taxon>
        <taxon>Volvocaceae</taxon>
        <taxon>Volvox</taxon>
    </lineage>
</organism>
<evidence type="ECO:0000256" key="7">
    <source>
        <dbReference type="SAM" id="MobiDB-lite"/>
    </source>
</evidence>
<proteinExistence type="predicted"/>
<keyword evidence="11" id="KW-1185">Reference proteome</keyword>
<feature type="transmembrane region" description="Helical" evidence="8">
    <location>
        <begin position="248"/>
        <end position="268"/>
    </location>
</feature>
<dbReference type="AlphaFoldDB" id="A0A8J4ATB0"/>
<evidence type="ECO:0000256" key="5">
    <source>
        <dbReference type="ARBA" id="ARBA00023065"/>
    </source>
</evidence>
<evidence type="ECO:0000256" key="6">
    <source>
        <dbReference type="ARBA" id="ARBA00023136"/>
    </source>
</evidence>
<keyword evidence="2" id="KW-0813">Transport</keyword>
<dbReference type="PANTHER" id="PTHR31563">
    <property type="entry name" value="ION CHANNEL POLLUX-RELATED"/>
    <property type="match status" value="1"/>
</dbReference>
<dbReference type="Proteomes" id="UP000747399">
    <property type="component" value="Unassembled WGS sequence"/>
</dbReference>
<keyword evidence="3 8" id="KW-0812">Transmembrane</keyword>
<evidence type="ECO:0000256" key="8">
    <source>
        <dbReference type="SAM" id="Phobius"/>
    </source>
</evidence>
<sequence>MSMTPQPKIGSSRSRQHVQSWNIFSIQKTGRGRLRGIWAASTHLQRSTAPPEGYRTHHDISEPHKHPHKLWSGQLPDSLIAVVTSAVGTALTAAMLAAVPLTASAKDAANFRYSPAYQPFSSAIPVAGRLPAPAPPAPTRSSSLARCARPAMVLASTSMSLNFQQQTEAFYGWLAWINYKILQMLTLPAWGKLLTVLFVGMPILALGSFILRALTGLGFKAALLRCYFILNNVPGVDIANEDDPRTALVLNLVYTVGLLTFAALIGVIGDDISNTVEAARLGNSYVVERNHTVVLGYNRQLVEVLRQVAHVRADRGAAAFPGQLVVLSDKARAELESILVEALGPAAAGGVVARQGSPLKVADLQRVSAGHAHTIIMLAPEPTEIQNSGADPIPEKTDVVAGATAAEDDPLANCSEDSTPAPATCQGLTLEARQSVTLAALHHLRQQALMEPGGRDLGSEPQTVVIQHNSDLDLLDPDIYTRGKGSGGLVDGGGSEVVMMAKHRVTPVSRLNSLSRIQAQCASQPGISAVMSNIMRQQQGMPEFYVQYVPEVVGLTYGQARRIFPRAVLCGLHGHLDANSFTTNSTEARLNAAAQAVVLNPPDSTPLVERCSLILLADRTEDLQISKTGLSKLLAAKAKDATQMEQLEQKRNSHHNNHNNNSHNNGHHQSPRHVQTVQEENPQLGSVAAITKVATVSGQHDGISAMAASLPEQSMKQPLPPSGNRGQVGQEDSVRTPNGPETPRHSHGPTPEQATKEESKMPGGTWAEHGARPLKVVVLVFNGQQPMELLEGLADYCPPGSKAIIVAAEDTPASRATPRTVLSRLHKGRRQLKVLAVEGDPRTRRSLLEAGLQDADAVILTGLEGTCPDNADAQALATLIQLQALMPYISPVGGAATTRDANEHYVASDLLSSSSLSPRAGSESDTGKRPRERALLAGATTRIQPLNLICGVIDPRIKEIMSSLVRVQALAGGSGVTAAGGAARRQLTVETINPDEMLAGVLAQVAAEPRLAAVFHELSTGDGVEINLRTPAALELPYNQPVTWDQVQDAGRQHGLTVIGLLHVNNTAAAAAGTAAGTTAITTTINNPILPPRLLLGVPALQPSGSLKMEFKPGDKVVVLSGE</sequence>
<protein>
    <recommendedName>
        <fullName evidence="9">CASTOR/POLLUX/SYM8 ion channel conserved domain-containing protein</fullName>
    </recommendedName>
</protein>
<evidence type="ECO:0000313" key="10">
    <source>
        <dbReference type="EMBL" id="GIL45197.1"/>
    </source>
</evidence>
<dbReference type="Gene3D" id="3.40.50.720">
    <property type="entry name" value="NAD(P)-binding Rossmann-like Domain"/>
    <property type="match status" value="1"/>
</dbReference>
<comment type="subcellular location">
    <subcellularLocation>
        <location evidence="1">Endomembrane system</location>
        <topology evidence="1">Multi-pass membrane protein</topology>
    </subcellularLocation>
</comment>
<feature type="transmembrane region" description="Helical" evidence="8">
    <location>
        <begin position="79"/>
        <end position="103"/>
    </location>
</feature>
<gene>
    <name evidence="10" type="ORF">Vafri_2515</name>
</gene>
<evidence type="ECO:0000256" key="3">
    <source>
        <dbReference type="ARBA" id="ARBA00022692"/>
    </source>
</evidence>
<keyword evidence="6 8" id="KW-0472">Membrane</keyword>
<name>A0A8J4ATB0_9CHLO</name>
<feature type="region of interest" description="Disordered" evidence="7">
    <location>
        <begin position="910"/>
        <end position="931"/>
    </location>
</feature>